<accession>A0AAN7P3T0</accession>
<dbReference type="InterPro" id="IPR001849">
    <property type="entry name" value="PH_domain"/>
</dbReference>
<dbReference type="Proteomes" id="UP001353858">
    <property type="component" value="Unassembled WGS sequence"/>
</dbReference>
<proteinExistence type="predicted"/>
<evidence type="ECO:0000313" key="7">
    <source>
        <dbReference type="Proteomes" id="UP001353858"/>
    </source>
</evidence>
<dbReference type="Gene3D" id="2.30.29.30">
    <property type="entry name" value="Pleckstrin-homology domain (PH domain)/Phosphotyrosine-binding domain (PTB)"/>
    <property type="match status" value="1"/>
</dbReference>
<evidence type="ECO:0000259" key="4">
    <source>
        <dbReference type="PROSITE" id="PS50106"/>
    </source>
</evidence>
<dbReference type="PANTHER" id="PTHR23175">
    <property type="entry name" value="PDZ DOMAIN-CONTAINING PROTEIN"/>
    <property type="match status" value="1"/>
</dbReference>
<feature type="compositionally biased region" description="Low complexity" evidence="2">
    <location>
        <begin position="748"/>
        <end position="761"/>
    </location>
</feature>
<evidence type="ECO:0000313" key="6">
    <source>
        <dbReference type="EMBL" id="KAK4875967.1"/>
    </source>
</evidence>
<feature type="domain" description="Rho-GAP" evidence="5">
    <location>
        <begin position="1099"/>
        <end position="1291"/>
    </location>
</feature>
<keyword evidence="1" id="KW-0343">GTPase activation</keyword>
<dbReference type="SUPFAM" id="SSF50156">
    <property type="entry name" value="PDZ domain-like"/>
    <property type="match status" value="1"/>
</dbReference>
<feature type="compositionally biased region" description="Polar residues" evidence="2">
    <location>
        <begin position="1372"/>
        <end position="1389"/>
    </location>
</feature>
<dbReference type="Gene3D" id="1.10.555.10">
    <property type="entry name" value="Rho GTPase activation protein"/>
    <property type="match status" value="1"/>
</dbReference>
<feature type="region of interest" description="Disordered" evidence="2">
    <location>
        <begin position="1355"/>
        <end position="1389"/>
    </location>
</feature>
<dbReference type="InterPro" id="IPR036034">
    <property type="entry name" value="PDZ_sf"/>
</dbReference>
<dbReference type="PROSITE" id="PS50238">
    <property type="entry name" value="RHOGAP"/>
    <property type="match status" value="1"/>
</dbReference>
<feature type="region of interest" description="Disordered" evidence="2">
    <location>
        <begin position="992"/>
        <end position="1072"/>
    </location>
</feature>
<dbReference type="InterPro" id="IPR001478">
    <property type="entry name" value="PDZ"/>
</dbReference>
<feature type="compositionally biased region" description="Polar residues" evidence="2">
    <location>
        <begin position="999"/>
        <end position="1066"/>
    </location>
</feature>
<feature type="compositionally biased region" description="Low complexity" evidence="2">
    <location>
        <begin position="847"/>
        <end position="858"/>
    </location>
</feature>
<feature type="compositionally biased region" description="Low complexity" evidence="2">
    <location>
        <begin position="1744"/>
        <end position="1756"/>
    </location>
</feature>
<sequence length="1944" mass="218842">MAEDGDSTNKPVSYKPHQETFQRPPETQVEHRYPYRSTGIVPLPPGSRGPRSLYLRKHGDSFGFTLRHFIVYPPTTVQETLSSRHAAVGALLSPMDTIFVKNVSPYSPAEQAGLQHGDRIVAVNGVLVNDKSYKQVVQLIQLSPEYLHLLVVPKEDDVLQKFFSETAHHPISNQQIKHDRRKLQQRPIYQPHQNFSTEFQADDLSWKSLQEASVYSNVAAYKQQQQRSADNLLYSNPKEFVYDHNLQNLDEPSRRRAQPQVPIYRKMGRRASEGSTFSNKDLYQYDNFDASSVNTASGEMVVGGTKMKGSAKIAYPETSTHTTRSNDNMQTLPYTNTVGCRLSLDGSGRRESNSSLTSSIADGSKDSLSSYDSVSTLTGQETDDSVIMTRLRKNLQQKEEFLRRPSHPVESPKIQREFYGRPKKLEKSTWPPNENNRQDSPSRAIKPVHQNFQRVKSDIDTERDLSCQVSNDGYSGGNVYNAPQQNANSPKDWHNVSNTAKMKEATPAPAALEYPGEMNGALTIEDEDRRLYLTNLQMVSKRTKQFESGRPLPEDDPMLKDRTSFYKSELARLSSKRVVPHVTIRAHEFDLRSSEPRRTTSGSSTNSMLRRQHRDSRSLDSSDTQAEIENQSVRMRVRSNSADSWASAMQSSVDDRGKVYGDLTTNNKIQREEMIRPRKQEVTNQTSCDSQIKSPLSPLIPEPVEHLQINPILAVVPATSPTPKSPPVRPNQLDLESPVRPARKLQLSHSGESSPGQSSSPVNVDEHTTVVVRRVKNNSIGDEDRAMRRESYLKATGNGRMQVEELSDGEISPQIRSSHRKWRPPLFPGDIQQLRKLFEDAAYSLGGSLSGGSSSSISLERDKTSMPSSPLDKERQVVKEGLLHCKIAEIDGKRAADRSWKQVWVILKGQKLFLHKDRHHQSPSDAAEQSFANGVDMSASCVRIAEDYTKRKNVLRVSSILPCRSELLLQADNPVDLADWVKVLQEQVGTDVDTKSDGVVSSKQQAVPQTIPASTSVQVQGSSRLSPQPNKSKLPSLRNRSPTGQSPVSKTRKPSQVNEGLTSPKTKTWKGRVAKQFRKIQGASSPSSPTAPEGSTFGVPLEHCYPSNYNPHVPRLVEVCTDIVENKGLDIIGVYRVPGNSAAITALTNSVNQSYEGVPQVDAQWNDVHVVSSLLKSFFRKLPDALLTSNLYSNFIEADKTKDPNMRMEEIRKLVRCLPPHHYHTLRHLMLHLKKVTDNCEVNKMEGRNLAIVFGPTLIRAVQDDMATLVNDMTHNYKIVESLICYADWFFSDDSASVLNLTSTQPIDSSNNELDVASNRALLLDNISKVEVIKGDKVPGRELFSSIISAAHRKMKKGGKNNHSSDLKDDLTTPNGIKDFTSQSNFSNDLKQNLNEGKTMDIPTTIVDIEKSNQQNDRGTYFNYSDQENYRRRIKNFIQETEANLQRNRKTAEFYSDSFDHNISGGLNQGSTMSSLSNRNFSDSYAITKTQSASNVFYRPIHGNTRHSANSVLTVQYSKNCSDIDNTQSVNLKTSDKSRSFDLNQNKERTDTTNINYQNTFKSKFSDSNNLGPKPFEKAILRRGSSVENINTSIIDLTSNGTMKKIKFGNENDIGQRTGSLDSLNKLHDDDGGDLQSSIMKIFDEKKKTLNPLSGADLPYADESPERPAFDNTAYQNKENIPASPKLYRNPSLHKSLLSSAKFTKFTNTDDFKCKEMENGKIEEEKDKDCSENVPDNERHISEKLTLNNNNKANTNRSYNFLNTNSKLRRSESLNKPERTVSPPNHKLKRSESLNKASDRLKRSDSLSKNEKTENNINKRRELTAATRRGNKEFTKLKRKNGMPERSIKRRHTVGGTKDFDKVNWLDNRYQEEDPNSEQCCKEKCTLRTSSPDLSSTRRERLFFEVNLVGPENMVVALRQHLIGARPQSLPESRIFNVPLESHV</sequence>
<reference evidence="7" key="1">
    <citation type="submission" date="2023-01" db="EMBL/GenBank/DDBJ databases">
        <title>Key to firefly adult light organ development and bioluminescence: homeobox transcription factors regulate luciferase expression and transportation to peroxisome.</title>
        <authorList>
            <person name="Fu X."/>
        </authorList>
    </citation>
    <scope>NUCLEOTIDE SEQUENCE [LARGE SCALE GENOMIC DNA]</scope>
</reference>
<protein>
    <recommendedName>
        <fullName evidence="8">Rho GTPase-activating protein 21</fullName>
    </recommendedName>
</protein>
<dbReference type="InterPro" id="IPR041681">
    <property type="entry name" value="PH_9"/>
</dbReference>
<feature type="region of interest" description="Disordered" evidence="2">
    <location>
        <begin position="1"/>
        <end position="28"/>
    </location>
</feature>
<feature type="region of interest" description="Disordered" evidence="2">
    <location>
        <begin position="420"/>
        <end position="444"/>
    </location>
</feature>
<evidence type="ECO:0000256" key="2">
    <source>
        <dbReference type="SAM" id="MobiDB-lite"/>
    </source>
</evidence>
<feature type="compositionally biased region" description="Polar residues" evidence="2">
    <location>
        <begin position="621"/>
        <end position="634"/>
    </location>
</feature>
<dbReference type="PANTHER" id="PTHR23175:SF23">
    <property type="entry name" value="PDZ DOMAIN-CONTAINING PROTEIN"/>
    <property type="match status" value="1"/>
</dbReference>
<dbReference type="Pfam" id="PF00620">
    <property type="entry name" value="RhoGAP"/>
    <property type="match status" value="1"/>
</dbReference>
<dbReference type="GO" id="GO:0005096">
    <property type="term" value="F:GTPase activator activity"/>
    <property type="evidence" value="ECO:0007669"/>
    <property type="project" value="UniProtKB-KW"/>
</dbReference>
<feature type="region of interest" description="Disordered" evidence="2">
    <location>
        <begin position="847"/>
        <end position="873"/>
    </location>
</feature>
<evidence type="ECO:0000259" key="3">
    <source>
        <dbReference type="PROSITE" id="PS50003"/>
    </source>
</evidence>
<feature type="compositionally biased region" description="Basic and acidic residues" evidence="2">
    <location>
        <begin position="1790"/>
        <end position="1823"/>
    </location>
</feature>
<feature type="region of interest" description="Disordered" evidence="2">
    <location>
        <begin position="1740"/>
        <end position="1831"/>
    </location>
</feature>
<feature type="domain" description="PDZ" evidence="4">
    <location>
        <begin position="76"/>
        <end position="155"/>
    </location>
</feature>
<keyword evidence="7" id="KW-1185">Reference proteome</keyword>
<dbReference type="SMART" id="SM00233">
    <property type="entry name" value="PH"/>
    <property type="match status" value="1"/>
</dbReference>
<feature type="region of interest" description="Disordered" evidence="2">
    <location>
        <begin position="343"/>
        <end position="379"/>
    </location>
</feature>
<dbReference type="PROSITE" id="PS50106">
    <property type="entry name" value="PDZ"/>
    <property type="match status" value="1"/>
</dbReference>
<dbReference type="FunFam" id="1.10.555.10:FF:000058">
    <property type="entry name" value="GTPase-activating protein pac-1"/>
    <property type="match status" value="1"/>
</dbReference>
<feature type="compositionally biased region" description="Basic and acidic residues" evidence="2">
    <location>
        <begin position="1769"/>
        <end position="1779"/>
    </location>
</feature>
<evidence type="ECO:0000256" key="1">
    <source>
        <dbReference type="ARBA" id="ARBA00022468"/>
    </source>
</evidence>
<dbReference type="InterPro" id="IPR000198">
    <property type="entry name" value="RhoGAP_dom"/>
</dbReference>
<evidence type="ECO:0008006" key="8">
    <source>
        <dbReference type="Google" id="ProtNLM"/>
    </source>
</evidence>
<feature type="domain" description="PH" evidence="3">
    <location>
        <begin position="876"/>
        <end position="989"/>
    </location>
</feature>
<feature type="region of interest" description="Disordered" evidence="2">
    <location>
        <begin position="590"/>
        <end position="634"/>
    </location>
</feature>
<dbReference type="SUPFAM" id="SSF48350">
    <property type="entry name" value="GTPase activation domain, GAP"/>
    <property type="match status" value="1"/>
</dbReference>
<comment type="caution">
    <text evidence="6">The sequence shown here is derived from an EMBL/GenBank/DDBJ whole genome shotgun (WGS) entry which is preliminary data.</text>
</comment>
<feature type="compositionally biased region" description="Low complexity" evidence="2">
    <location>
        <begin position="366"/>
        <end position="375"/>
    </location>
</feature>
<dbReference type="InterPro" id="IPR011993">
    <property type="entry name" value="PH-like_dom_sf"/>
</dbReference>
<feature type="region of interest" description="Disordered" evidence="2">
    <location>
        <begin position="803"/>
        <end position="824"/>
    </location>
</feature>
<dbReference type="Pfam" id="PF17820">
    <property type="entry name" value="PDZ_6"/>
    <property type="match status" value="1"/>
</dbReference>
<dbReference type="GO" id="GO:0007165">
    <property type="term" value="P:signal transduction"/>
    <property type="evidence" value="ECO:0007669"/>
    <property type="project" value="InterPro"/>
</dbReference>
<dbReference type="PROSITE" id="PS50003">
    <property type="entry name" value="PH_DOMAIN"/>
    <property type="match status" value="1"/>
</dbReference>
<dbReference type="InterPro" id="IPR008936">
    <property type="entry name" value="Rho_GTPase_activation_prot"/>
</dbReference>
<dbReference type="SUPFAM" id="SSF50729">
    <property type="entry name" value="PH domain-like"/>
    <property type="match status" value="1"/>
</dbReference>
<dbReference type="SMART" id="SM00228">
    <property type="entry name" value="PDZ"/>
    <property type="match status" value="1"/>
</dbReference>
<dbReference type="InterPro" id="IPR041489">
    <property type="entry name" value="PDZ_6"/>
</dbReference>
<dbReference type="EMBL" id="JARPUR010000005">
    <property type="protein sequence ID" value="KAK4875967.1"/>
    <property type="molecule type" value="Genomic_DNA"/>
</dbReference>
<gene>
    <name evidence="6" type="ORF">RN001_012389</name>
</gene>
<feature type="region of interest" description="Disordered" evidence="2">
    <location>
        <begin position="1654"/>
        <end position="1689"/>
    </location>
</feature>
<feature type="compositionally biased region" description="Polar residues" evidence="2">
    <location>
        <begin position="599"/>
        <end position="609"/>
    </location>
</feature>
<dbReference type="SMART" id="SM00324">
    <property type="entry name" value="RhoGAP"/>
    <property type="match status" value="1"/>
</dbReference>
<organism evidence="6 7">
    <name type="scientific">Aquatica leii</name>
    <dbReference type="NCBI Taxonomy" id="1421715"/>
    <lineage>
        <taxon>Eukaryota</taxon>
        <taxon>Metazoa</taxon>
        <taxon>Ecdysozoa</taxon>
        <taxon>Arthropoda</taxon>
        <taxon>Hexapoda</taxon>
        <taxon>Insecta</taxon>
        <taxon>Pterygota</taxon>
        <taxon>Neoptera</taxon>
        <taxon>Endopterygota</taxon>
        <taxon>Coleoptera</taxon>
        <taxon>Polyphaga</taxon>
        <taxon>Elateriformia</taxon>
        <taxon>Elateroidea</taxon>
        <taxon>Lampyridae</taxon>
        <taxon>Luciolinae</taxon>
        <taxon>Aquatica</taxon>
    </lineage>
</organism>
<name>A0AAN7P3T0_9COLE</name>
<dbReference type="Gene3D" id="2.30.42.10">
    <property type="match status" value="1"/>
</dbReference>
<feature type="compositionally biased region" description="Polar residues" evidence="2">
    <location>
        <begin position="1757"/>
        <end position="1766"/>
    </location>
</feature>
<feature type="compositionally biased region" description="Polar residues" evidence="2">
    <location>
        <begin position="430"/>
        <end position="441"/>
    </location>
</feature>
<dbReference type="Pfam" id="PF15410">
    <property type="entry name" value="PH_9"/>
    <property type="match status" value="1"/>
</dbReference>
<feature type="region of interest" description="Disordered" evidence="2">
    <location>
        <begin position="718"/>
        <end position="768"/>
    </location>
</feature>
<evidence type="ECO:0000259" key="5">
    <source>
        <dbReference type="PROSITE" id="PS50238"/>
    </source>
</evidence>